<organism evidence="3 4">
    <name type="scientific">Actinomadura luzonensis</name>
    <dbReference type="NCBI Taxonomy" id="2805427"/>
    <lineage>
        <taxon>Bacteria</taxon>
        <taxon>Bacillati</taxon>
        <taxon>Actinomycetota</taxon>
        <taxon>Actinomycetes</taxon>
        <taxon>Streptosporangiales</taxon>
        <taxon>Thermomonosporaceae</taxon>
        <taxon>Actinomadura</taxon>
    </lineage>
</organism>
<dbReference type="Proteomes" id="UP001317259">
    <property type="component" value="Unassembled WGS sequence"/>
</dbReference>
<sequence length="614" mass="67622">MNRGAVPLIPRALLFGNPAYLAPGLSPDGTRLRFLAPDEGVLNVWAGPADAPEQAKPVTSDRGRGIRSAGFCHDDRTLYYLQDRDGDESWRLYLVDLETGAERCVTPFEGVQTRVLAHDRRHPGTMLLGLNKDRPDLHDVHRLDLATGDLTRIAVNPGYLSWEIDGDLRIRGGTAMNQDGTLTIHLAPPGADEPAPWLEVPREDVMGTRIAGWSRDGRTIYLLSSIGANATRLYAVDAATGHRTLLAADPVHDVKSLELDPVHRRPQAAVIARDRDERVFLDDAYERAVARLGDRLAELGVHGELDIDRAERADRRWVVAVVACDGPVRYYVYDRHDDRLRFLFSHQPGLDRYRLAEMEPFAFAARDGVEVHGYVTWPPGVERRGLPAVVNVHGGPWWRNSWCFDEEAQLLANRGYACVQVNFRGSVGYGKHFHNLGAKQWGAGMQTDLLDAVAYLAGRGAVDPARVAVMGCSYGGYAALAGAAFTPGAFACAIDLCGPSNLLTLLAGGASYRRTVDSFMHAHVGDPETERDLLWERSPLSRAADITIPLLIVQGANDVRVPRQEAEQIVAALRAGGVPHEYLLFENEGHGLLRPENREAYYAAVERFLAEHLA</sequence>
<name>A0ABT0G721_9ACTN</name>
<proteinExistence type="predicted"/>
<reference evidence="3 4" key="1">
    <citation type="submission" date="2022-04" db="EMBL/GenBank/DDBJ databases">
        <title>Genome draft of Actinomadura sp. ATCC 31491.</title>
        <authorList>
            <person name="Shi X."/>
            <person name="Du Y."/>
        </authorList>
    </citation>
    <scope>NUCLEOTIDE SEQUENCE [LARGE SCALE GENOMIC DNA]</scope>
    <source>
        <strain evidence="3 4">ATCC 31491</strain>
    </source>
</reference>
<evidence type="ECO:0000259" key="2">
    <source>
        <dbReference type="Pfam" id="PF00326"/>
    </source>
</evidence>
<keyword evidence="1" id="KW-0378">Hydrolase</keyword>
<accession>A0ABT0G721</accession>
<dbReference type="Gene3D" id="2.120.10.30">
    <property type="entry name" value="TolB, C-terminal domain"/>
    <property type="match status" value="1"/>
</dbReference>
<evidence type="ECO:0000313" key="4">
    <source>
        <dbReference type="Proteomes" id="UP001317259"/>
    </source>
</evidence>
<evidence type="ECO:0000313" key="3">
    <source>
        <dbReference type="EMBL" id="MCK2220397.1"/>
    </source>
</evidence>
<feature type="domain" description="Peptidase S9 prolyl oligopeptidase catalytic" evidence="2">
    <location>
        <begin position="402"/>
        <end position="613"/>
    </location>
</feature>
<dbReference type="Pfam" id="PF00326">
    <property type="entry name" value="Peptidase_S9"/>
    <property type="match status" value="1"/>
</dbReference>
<dbReference type="EMBL" id="JAKRKC020000002">
    <property type="protein sequence ID" value="MCK2220397.1"/>
    <property type="molecule type" value="Genomic_DNA"/>
</dbReference>
<dbReference type="RefSeq" id="WP_242382377.1">
    <property type="nucleotide sequence ID" value="NZ_JAKRKC020000002.1"/>
</dbReference>
<dbReference type="Gene3D" id="3.40.50.1820">
    <property type="entry name" value="alpha/beta hydrolase"/>
    <property type="match status" value="1"/>
</dbReference>
<dbReference type="InterPro" id="IPR011042">
    <property type="entry name" value="6-blade_b-propeller_TolB-like"/>
</dbReference>
<dbReference type="PANTHER" id="PTHR42776">
    <property type="entry name" value="SERINE PEPTIDASE S9 FAMILY MEMBER"/>
    <property type="match status" value="1"/>
</dbReference>
<comment type="caution">
    <text evidence="3">The sequence shown here is derived from an EMBL/GenBank/DDBJ whole genome shotgun (WGS) entry which is preliminary data.</text>
</comment>
<gene>
    <name evidence="3" type="ORF">MF672_042330</name>
</gene>
<protein>
    <submittedName>
        <fullName evidence="3">S9 family peptidase</fullName>
    </submittedName>
</protein>
<keyword evidence="4" id="KW-1185">Reference proteome</keyword>
<dbReference type="InterPro" id="IPR029058">
    <property type="entry name" value="AB_hydrolase_fold"/>
</dbReference>
<dbReference type="PANTHER" id="PTHR42776:SF27">
    <property type="entry name" value="DIPEPTIDYL PEPTIDASE FAMILY MEMBER 6"/>
    <property type="match status" value="1"/>
</dbReference>
<evidence type="ECO:0000256" key="1">
    <source>
        <dbReference type="ARBA" id="ARBA00022801"/>
    </source>
</evidence>
<dbReference type="SUPFAM" id="SSF82171">
    <property type="entry name" value="DPP6 N-terminal domain-like"/>
    <property type="match status" value="1"/>
</dbReference>
<dbReference type="InterPro" id="IPR001375">
    <property type="entry name" value="Peptidase_S9_cat"/>
</dbReference>
<dbReference type="SUPFAM" id="SSF53474">
    <property type="entry name" value="alpha/beta-Hydrolases"/>
    <property type="match status" value="1"/>
</dbReference>